<dbReference type="EC" id="3.4.11.19" evidence="3"/>
<dbReference type="Gene3D" id="3.40.710.10">
    <property type="entry name" value="DD-peptidase/beta-lactamase superfamily"/>
    <property type="match status" value="1"/>
</dbReference>
<dbReference type="PANTHER" id="PTHR46825:SF9">
    <property type="entry name" value="BETA-LACTAMASE-RELATED DOMAIN-CONTAINING PROTEIN"/>
    <property type="match status" value="1"/>
</dbReference>
<proteinExistence type="predicted"/>
<keyword evidence="3" id="KW-0378">Hydrolase</keyword>
<feature type="signal peptide" evidence="1">
    <location>
        <begin position="1"/>
        <end position="15"/>
    </location>
</feature>
<dbReference type="EMBL" id="CAJRAF010000004">
    <property type="protein sequence ID" value="CAG5017680.1"/>
    <property type="molecule type" value="Genomic_DNA"/>
</dbReference>
<feature type="chain" id="PRO_5036720849" evidence="1">
    <location>
        <begin position="16"/>
        <end position="542"/>
    </location>
</feature>
<dbReference type="InterPro" id="IPR012338">
    <property type="entry name" value="Beta-lactam/transpept-like"/>
</dbReference>
<protein>
    <submittedName>
        <fullName evidence="3">D-aminopeptidase</fullName>
        <ecNumber evidence="3">3.4.11.19</ecNumber>
    </submittedName>
</protein>
<keyword evidence="4" id="KW-1185">Reference proteome</keyword>
<organism evidence="3 4">
    <name type="scientific">Dyadobacter helix</name>
    <dbReference type="NCBI Taxonomy" id="2822344"/>
    <lineage>
        <taxon>Bacteria</taxon>
        <taxon>Pseudomonadati</taxon>
        <taxon>Bacteroidota</taxon>
        <taxon>Cytophagia</taxon>
        <taxon>Cytophagales</taxon>
        <taxon>Spirosomataceae</taxon>
        <taxon>Dyadobacter</taxon>
    </lineage>
</organism>
<reference evidence="3" key="1">
    <citation type="submission" date="2021-04" db="EMBL/GenBank/DDBJ databases">
        <authorList>
            <person name="Rodrigo-Torres L."/>
            <person name="Arahal R. D."/>
            <person name="Lucena T."/>
        </authorList>
    </citation>
    <scope>NUCLEOTIDE SEQUENCE</scope>
    <source>
        <strain evidence="3">CECT 9275</strain>
    </source>
</reference>
<keyword evidence="3" id="KW-0645">Protease</keyword>
<dbReference type="RefSeq" id="WP_215242152.1">
    <property type="nucleotide sequence ID" value="NZ_CAJRAF010000004.1"/>
</dbReference>
<comment type="caution">
    <text evidence="3">The sequence shown here is derived from an EMBL/GenBank/DDBJ whole genome shotgun (WGS) entry which is preliminary data.</text>
</comment>
<dbReference type="InterPro" id="IPR050491">
    <property type="entry name" value="AmpC-like"/>
</dbReference>
<dbReference type="Proteomes" id="UP000680038">
    <property type="component" value="Unassembled WGS sequence"/>
</dbReference>
<dbReference type="Pfam" id="PF00144">
    <property type="entry name" value="Beta-lactamase"/>
    <property type="match status" value="1"/>
</dbReference>
<evidence type="ECO:0000313" key="3">
    <source>
        <dbReference type="EMBL" id="CAG5017680.1"/>
    </source>
</evidence>
<keyword evidence="3" id="KW-0031">Aminopeptidase</keyword>
<dbReference type="InterPro" id="IPR001466">
    <property type="entry name" value="Beta-lactam-related"/>
</dbReference>
<gene>
    <name evidence="3" type="primary">dap_6</name>
    <name evidence="3" type="ORF">DYBT9275_05824</name>
</gene>
<dbReference type="GO" id="GO:0004177">
    <property type="term" value="F:aminopeptidase activity"/>
    <property type="evidence" value="ECO:0007669"/>
    <property type="project" value="UniProtKB-KW"/>
</dbReference>
<accession>A0A916N8P9</accession>
<dbReference type="PANTHER" id="PTHR46825">
    <property type="entry name" value="D-ALANYL-D-ALANINE-CARBOXYPEPTIDASE/ENDOPEPTIDASE AMPH"/>
    <property type="match status" value="1"/>
</dbReference>
<evidence type="ECO:0000256" key="1">
    <source>
        <dbReference type="SAM" id="SignalP"/>
    </source>
</evidence>
<evidence type="ECO:0000313" key="4">
    <source>
        <dbReference type="Proteomes" id="UP000680038"/>
    </source>
</evidence>
<keyword evidence="1" id="KW-0732">Signal</keyword>
<dbReference type="AlphaFoldDB" id="A0A916N8P9"/>
<name>A0A916N8P9_9BACT</name>
<sequence length="542" mass="60356">MKKILLLLFFISAHAASTAQTRQDTVALIEKIFELYKPANPGCQLAVSRNGQVIFSRAWGTADLEHQVPLTTKSVIEAGSVSKQFTAAAILLLEQSGILSLHDDVRKYVPELPDYGTPITLQQLMQHTSGLKDWGSIMALSDWPRSTKTYSNRDVLYILSHQPSLNHRPGDEYLYSNSNYVLLAIITERVSGKSLAEFTRSAIFEPAGMTHTQWRSDLKKVVLNRAVAYGKNEDGYFTDMPNENVYGNGGLLTTAEDLLRWNRYYVTGKLGNPSLLARQLSVKPLNGGQANTYAAGLRVDSLRGWLSITHDGATAGYRSILEYYPELDLSIAWLANTAEFDGMHDGTAELRNLLIEDKSVKRVYQNPEPITLAAEKLKRYTGWYRDILTGNGLLLTVKDNQLTANKGGILTPIAEDEFMQGQARLEVLGGPRKRLRLSGGSRTIVYEAVAPAMENPQVLKEYTGEYYSDQTDARLTVGLSEGRLIIHRYSGADYGLIPTYKDGFAIQNSSVIVHFERNKSGAITMLNFTTARVRNIGFKKIR</sequence>
<evidence type="ECO:0000259" key="2">
    <source>
        <dbReference type="Pfam" id="PF00144"/>
    </source>
</evidence>
<dbReference type="SUPFAM" id="SSF56601">
    <property type="entry name" value="beta-lactamase/transpeptidase-like"/>
    <property type="match status" value="1"/>
</dbReference>
<feature type="domain" description="Beta-lactamase-related" evidence="2">
    <location>
        <begin position="39"/>
        <end position="348"/>
    </location>
</feature>